<comment type="caution">
    <text evidence="2">The sequence shown here is derived from an EMBL/GenBank/DDBJ whole genome shotgun (WGS) entry which is preliminary data.</text>
</comment>
<evidence type="ECO:0000256" key="1">
    <source>
        <dbReference type="SAM" id="SignalP"/>
    </source>
</evidence>
<organism evidence="2 3">
    <name type="scientific">Chlorella ohadii</name>
    <dbReference type="NCBI Taxonomy" id="2649997"/>
    <lineage>
        <taxon>Eukaryota</taxon>
        <taxon>Viridiplantae</taxon>
        <taxon>Chlorophyta</taxon>
        <taxon>core chlorophytes</taxon>
        <taxon>Trebouxiophyceae</taxon>
        <taxon>Chlorellales</taxon>
        <taxon>Chlorellaceae</taxon>
        <taxon>Chlorella clade</taxon>
        <taxon>Chlorella</taxon>
    </lineage>
</organism>
<gene>
    <name evidence="2" type="ORF">COHA_001327</name>
</gene>
<evidence type="ECO:0000313" key="3">
    <source>
        <dbReference type="Proteomes" id="UP001205105"/>
    </source>
</evidence>
<feature type="signal peptide" evidence="1">
    <location>
        <begin position="1"/>
        <end position="25"/>
    </location>
</feature>
<keyword evidence="1" id="KW-0732">Signal</keyword>
<dbReference type="Proteomes" id="UP001205105">
    <property type="component" value="Unassembled WGS sequence"/>
</dbReference>
<dbReference type="EMBL" id="JADXDR010000021">
    <property type="protein sequence ID" value="KAI7845122.1"/>
    <property type="molecule type" value="Genomic_DNA"/>
</dbReference>
<evidence type="ECO:0000313" key="2">
    <source>
        <dbReference type="EMBL" id="KAI7845122.1"/>
    </source>
</evidence>
<reference evidence="2" key="1">
    <citation type="submission" date="2020-11" db="EMBL/GenBank/DDBJ databases">
        <title>Chlorella ohadii genome sequencing and assembly.</title>
        <authorList>
            <person name="Murik O."/>
            <person name="Treves H."/>
            <person name="Kedem I."/>
            <person name="Shotland Y."/>
            <person name="Kaplan A."/>
        </authorList>
    </citation>
    <scope>NUCLEOTIDE SEQUENCE</scope>
    <source>
        <strain evidence="2">1</strain>
    </source>
</reference>
<keyword evidence="3" id="KW-1185">Reference proteome</keyword>
<proteinExistence type="predicted"/>
<dbReference type="AlphaFoldDB" id="A0AAD5H9H3"/>
<feature type="chain" id="PRO_5042215212" evidence="1">
    <location>
        <begin position="26"/>
        <end position="612"/>
    </location>
</feature>
<sequence length="612" mass="67632">MRPLCSALALLLAVMLLGAAPAAEGRRPVVPQRPGGGLPLLGSDAASCDNVCDYRALPDPEKPSTSTTNTAKGVRVIMTGIFQGMKQWKGISVKIIGGLGAGVMSGISGLGKGNPAWETYKLEKYIQQSTDLLLCKMDAMVKDLNTAADQRMNEQNLYSFNNGLQAIIETFYESCGAMNCLNYTKLAPSKRSAYDLDCAYDKGPNSACPKRGSFNSKKPVYCKFDEGGTQYQGLCDPTNGHCYDVYKYDMAVAKMRHIVDLFASKDTVNNFNALNQFYDVKATVSLAKGALAKMLMLQQLIMLYGSGGDNGQLLQFVSDMADKLEARYNATLDPKRLFNVVNGLSRPNNDHNSYSPETVSWPYAREFLGNCDCTKNFNTGKSNYWQTVRDNDRVTIKAQIRKRCDEPGRIVESQCRPVKDYFSECGRYSTTVPGDWSCKKDVYMEKNCPGARDRCVEVDNTKGDWSDFVGPFADLQQWRAKLARDRCPDVVTSVNSSIWEGAYSLADELKADLEDVKEGIAQMRNIVRAGGMPQASFGVLRDFYPLLAGRCAPRNWNLTMSGGVRGVGEQEGSWLGRRCPTNCLSCRPSWRCLQCRSGYRLALDGLSCIIKV</sequence>
<protein>
    <submittedName>
        <fullName evidence="2">Uncharacterized protein</fullName>
    </submittedName>
</protein>
<name>A0AAD5H9H3_9CHLO</name>
<accession>A0AAD5H9H3</accession>